<dbReference type="InterPro" id="IPR007434">
    <property type="entry name" value="FemAB-like"/>
</dbReference>
<dbReference type="Proteomes" id="UP000445696">
    <property type="component" value="Unassembled WGS sequence"/>
</dbReference>
<protein>
    <submittedName>
        <fullName evidence="1">GNAT family N-acetyltransferase</fullName>
    </submittedName>
</protein>
<sequence length="394" mass="44640">MNAVSNIDGWTVTIHEAISDIAPEDWDLCAGPTNPYVWHQHLLALEESGIVSTENGFTPRHILIRDAMGQAIAAAPAYLKEHSEGELGVDLGFAMAHGRAVGPYYPKLQVEVPMTPITGPRLLVREGVNETRSRSMLLETLKKLAEKENASSVQIAYMTAVDRDATNAAGFLQSEGNVYVWRQAGDKSFEDFLTRMNKRGRHRIRKERRKISEQNICFKRYCDKSVIPELAPLFFKLYQSTYDYNHTKIWHNKAYFEQLFRTMPENLELTIAYLGTEPVAAQLTFIAPDKLFGQHWGHDGTIRFLHFEQGLYQTIEYAIETGVEAVDFGTTGEHKAERGVGLEATYNAFWFREPEFNEIAEAGLKRKCDAAEIERTTGNARLPFHKVAHKENGI</sequence>
<dbReference type="EMBL" id="WTVA01000004">
    <property type="protein sequence ID" value="MZR22889.1"/>
    <property type="molecule type" value="Genomic_DNA"/>
</dbReference>
<dbReference type="InterPro" id="IPR016181">
    <property type="entry name" value="Acyl_CoA_acyltransferase"/>
</dbReference>
<accession>A0A845MGE4</accession>
<dbReference type="SUPFAM" id="SSF55729">
    <property type="entry name" value="Acyl-CoA N-acyltransferases (Nat)"/>
    <property type="match status" value="1"/>
</dbReference>
<gene>
    <name evidence="1" type="ORF">GQF03_11150</name>
</gene>
<keyword evidence="2" id="KW-1185">Reference proteome</keyword>
<evidence type="ECO:0000313" key="1">
    <source>
        <dbReference type="EMBL" id="MZR22889.1"/>
    </source>
</evidence>
<dbReference type="OrthoDB" id="9776898at2"/>
<dbReference type="PANTHER" id="PTHR47017">
    <property type="entry name" value="ACYL-COA"/>
    <property type="match status" value="1"/>
</dbReference>
<dbReference type="AlphaFoldDB" id="A0A845MGE4"/>
<proteinExistence type="predicted"/>
<keyword evidence="1" id="KW-0808">Transferase</keyword>
<dbReference type="PANTHER" id="PTHR47017:SF1">
    <property type="entry name" value="ACYL-COA"/>
    <property type="match status" value="1"/>
</dbReference>
<dbReference type="Gene3D" id="3.40.630.30">
    <property type="match status" value="1"/>
</dbReference>
<dbReference type="GO" id="GO:0016740">
    <property type="term" value="F:transferase activity"/>
    <property type="evidence" value="ECO:0007669"/>
    <property type="project" value="UniProtKB-KW"/>
</dbReference>
<name>A0A845MGE4_9PROT</name>
<evidence type="ECO:0000313" key="2">
    <source>
        <dbReference type="Proteomes" id="UP000445696"/>
    </source>
</evidence>
<dbReference type="Pfam" id="PF04339">
    <property type="entry name" value="FemAB_like"/>
    <property type="match status" value="1"/>
</dbReference>
<reference evidence="1 2" key="1">
    <citation type="journal article" date="2014" name="Int. J. Syst. Evol. Microbiol.">
        <title>Sneathiella chungangensis sp. nov., isolated from a marine sand, and emended description of the genus Sneathiella.</title>
        <authorList>
            <person name="Siamphan C."/>
            <person name="Kim H."/>
            <person name="Lee J.S."/>
            <person name="Kim W."/>
        </authorList>
    </citation>
    <scope>NUCLEOTIDE SEQUENCE [LARGE SCALE GENOMIC DNA]</scope>
    <source>
        <strain evidence="1 2">KCTC 32476</strain>
    </source>
</reference>
<organism evidence="1 2">
    <name type="scientific">Sneathiella chungangensis</name>
    <dbReference type="NCBI Taxonomy" id="1418234"/>
    <lineage>
        <taxon>Bacteria</taxon>
        <taxon>Pseudomonadati</taxon>
        <taxon>Pseudomonadota</taxon>
        <taxon>Alphaproteobacteria</taxon>
        <taxon>Sneathiellales</taxon>
        <taxon>Sneathiellaceae</taxon>
        <taxon>Sneathiella</taxon>
    </lineage>
</organism>
<dbReference type="RefSeq" id="WP_161339345.1">
    <property type="nucleotide sequence ID" value="NZ_JBHSDG010000004.1"/>
</dbReference>
<comment type="caution">
    <text evidence="1">The sequence shown here is derived from an EMBL/GenBank/DDBJ whole genome shotgun (WGS) entry which is preliminary data.</text>
</comment>